<evidence type="ECO:0000313" key="2">
    <source>
        <dbReference type="Proteomes" id="UP000005510"/>
    </source>
</evidence>
<feature type="non-terminal residue" evidence="1">
    <location>
        <position position="1"/>
    </location>
</feature>
<reference evidence="1 2" key="1">
    <citation type="submission" date="2008-10" db="EMBL/GenBank/DDBJ databases">
        <title>Draft genome sequence of Parabacteroides johnsonii (DSM 18315).</title>
        <authorList>
            <person name="Sudarsanam P."/>
            <person name="Ley R."/>
            <person name="Guruge J."/>
            <person name="Turnbaugh P.J."/>
            <person name="Mahowald M."/>
            <person name="Liep D."/>
            <person name="Gordon J."/>
        </authorList>
    </citation>
    <scope>NUCLEOTIDE SEQUENCE [LARGE SCALE GENOMIC DNA]</scope>
    <source>
        <strain evidence="1 2">DSM 18315</strain>
    </source>
</reference>
<dbReference type="EMBL" id="ABYH01000055">
    <property type="protein sequence ID" value="EEC97794.1"/>
    <property type="molecule type" value="Genomic_DNA"/>
</dbReference>
<accession>B7B720</accession>
<name>B7B720_9BACT</name>
<dbReference type="STRING" id="537006.PRABACTJOHN_00816"/>
<comment type="caution">
    <text evidence="1">The sequence shown here is derived from an EMBL/GenBank/DDBJ whole genome shotgun (WGS) entry which is preliminary data.</text>
</comment>
<dbReference type="HOGENOM" id="CLU_3281508_0_0_10"/>
<dbReference type="AlphaFoldDB" id="B7B720"/>
<evidence type="ECO:0000313" key="1">
    <source>
        <dbReference type="EMBL" id="EEC97794.1"/>
    </source>
</evidence>
<organism evidence="1 2">
    <name type="scientific">Parabacteroides johnsonii DSM 18315</name>
    <dbReference type="NCBI Taxonomy" id="537006"/>
    <lineage>
        <taxon>Bacteria</taxon>
        <taxon>Pseudomonadati</taxon>
        <taxon>Bacteroidota</taxon>
        <taxon>Bacteroidia</taxon>
        <taxon>Bacteroidales</taxon>
        <taxon>Tannerellaceae</taxon>
        <taxon>Parabacteroides</taxon>
    </lineage>
</organism>
<reference evidence="1 2" key="2">
    <citation type="submission" date="2008-10" db="EMBL/GenBank/DDBJ databases">
        <authorList>
            <person name="Fulton L."/>
            <person name="Clifton S."/>
            <person name="Fulton B."/>
            <person name="Xu J."/>
            <person name="Minx P."/>
            <person name="Pepin K.H."/>
            <person name="Johnson M."/>
            <person name="Bhonagiri V."/>
            <person name="Nash W.E."/>
            <person name="Mardis E.R."/>
            <person name="Wilson R.K."/>
        </authorList>
    </citation>
    <scope>NUCLEOTIDE SEQUENCE [LARGE SCALE GENOMIC DNA]</scope>
    <source>
        <strain evidence="1 2">DSM 18315</strain>
    </source>
</reference>
<gene>
    <name evidence="1" type="ORF">PRABACTJOHN_00816</name>
</gene>
<proteinExistence type="predicted"/>
<protein>
    <submittedName>
        <fullName evidence="1">Uncharacterized protein</fullName>
    </submittedName>
</protein>
<sequence length="40" mass="4686">YDFSTQDFGMIHEKVTKRHTFVTNSGLTLPFKYQSITFTV</sequence>
<dbReference type="Proteomes" id="UP000005510">
    <property type="component" value="Unassembled WGS sequence"/>
</dbReference>